<dbReference type="InterPro" id="IPR052374">
    <property type="entry name" value="SERAC1"/>
</dbReference>
<feature type="region of interest" description="Disordered" evidence="7">
    <location>
        <begin position="285"/>
        <end position="311"/>
    </location>
</feature>
<dbReference type="SUPFAM" id="SSF52540">
    <property type="entry name" value="P-loop containing nucleoside triphosphate hydrolases"/>
    <property type="match status" value="1"/>
</dbReference>
<dbReference type="Gene3D" id="3.40.50.1820">
    <property type="entry name" value="alpha/beta hydrolase"/>
    <property type="match status" value="1"/>
</dbReference>
<comment type="subcellular location">
    <subcellularLocation>
        <location evidence="2">Endoplasmic reticulum</location>
    </subcellularLocation>
    <subcellularLocation>
        <location evidence="3">Membrane</location>
    </subcellularLocation>
    <subcellularLocation>
        <location evidence="1">Mitochondrion</location>
    </subcellularLocation>
</comment>
<dbReference type="InterPro" id="IPR000073">
    <property type="entry name" value="AB_hydrolase_1"/>
</dbReference>
<dbReference type="Gene3D" id="1.25.40.10">
    <property type="entry name" value="Tetratricopeptide repeat domain"/>
    <property type="match status" value="1"/>
</dbReference>
<dbReference type="GO" id="GO:0016020">
    <property type="term" value="C:membrane"/>
    <property type="evidence" value="ECO:0007669"/>
    <property type="project" value="UniProtKB-SubCell"/>
</dbReference>
<dbReference type="InterPro" id="IPR002182">
    <property type="entry name" value="NB-ARC"/>
</dbReference>
<evidence type="ECO:0000256" key="4">
    <source>
        <dbReference type="ARBA" id="ARBA00022824"/>
    </source>
</evidence>
<dbReference type="EMBL" id="MU001701">
    <property type="protein sequence ID" value="KAF2452985.1"/>
    <property type="molecule type" value="Genomic_DNA"/>
</dbReference>
<evidence type="ECO:0000256" key="1">
    <source>
        <dbReference type="ARBA" id="ARBA00004173"/>
    </source>
</evidence>
<accession>A0A6A6NMK8</accession>
<dbReference type="Pfam" id="PF12697">
    <property type="entry name" value="Abhydrolase_6"/>
    <property type="match status" value="1"/>
</dbReference>
<dbReference type="OrthoDB" id="427518at2759"/>
<name>A0A6A6NMK8_9PEZI</name>
<dbReference type="GO" id="GO:0043531">
    <property type="term" value="F:ADP binding"/>
    <property type="evidence" value="ECO:0007669"/>
    <property type="project" value="InterPro"/>
</dbReference>
<evidence type="ECO:0000256" key="6">
    <source>
        <dbReference type="ARBA" id="ARBA00023136"/>
    </source>
</evidence>
<feature type="domain" description="AB hydrolase-1" evidence="9">
    <location>
        <begin position="33"/>
        <end position="188"/>
    </location>
</feature>
<dbReference type="Gene3D" id="3.40.50.300">
    <property type="entry name" value="P-loop containing nucleotide triphosphate hydrolases"/>
    <property type="match status" value="1"/>
</dbReference>
<dbReference type="InterPro" id="IPR027417">
    <property type="entry name" value="P-loop_NTPase"/>
</dbReference>
<sequence>MSKRVCRRSESASESKPLGPRVVAEGSNPIVDIVFVHGLTGHRDKTWTAEMRETPWPEELLSQDIRDARIVTYGYDTDVVYWTRPAGQNILREYATNLVDDLASLRTPDAVGRPIFFVAHSLGGIVCQDAILTCENRADSARPDILDSLRGVIFLGTPHVGPDLTKFAAAVVATVRLTAAERPNPRLLEALLKESPAFANIESNFLMLVRTRVENGGLPIKLHCFVEEFPVAGQRLVTPESAALQGHTWGSIQANHKEMTKFSFRDHNYSRVLLVLRSWCRDLRGSSGRPENAQSATNPSPEMDDGDEYDTQLHPNFRFPTGMTQAHNPCHYVPLPRNRQFSGRHTQLDELELQLQAEGYCQRIALVGLGGVGKTQIALDYSVFWVSAASSESFEQAMVGIARALGIPLPADQNADAKELVRQSLSQQKAGQWLLILDNADDTKQISAWVNYLPKSHQGSILFTTRSQNAAISLAGTQVIEVNEMKEDVALELLRKHLIKKDLLNSDQTASDLLRELTFLPLAIMPISRYLELLRRAESEKIAATSKSPVATTWLVSFDQIRRDDELAAEYLSFMAVLEPKMIPESILPRESPEERMIHAIGTLKGYSFITEHDGGTSYDMHRLVHLAMRNWLQEQDRFEKHVERVIKHVAINFPDTDYMNRPSWSKYLPHVQKILAEDTGKNLVEQYLLFHNAACCMCLEGRLRIAEEFFSIAYNWKRQNLGVRNRSTLESAMWLGSSYQANGKVERAGRRSQKTIQID</sequence>
<feature type="region of interest" description="Disordered" evidence="7">
    <location>
        <begin position="1"/>
        <end position="21"/>
    </location>
</feature>
<keyword evidence="6" id="KW-0472">Membrane</keyword>
<evidence type="ECO:0000313" key="11">
    <source>
        <dbReference type="Proteomes" id="UP000799766"/>
    </source>
</evidence>
<reference evidence="10" key="1">
    <citation type="journal article" date="2020" name="Stud. Mycol.">
        <title>101 Dothideomycetes genomes: a test case for predicting lifestyles and emergence of pathogens.</title>
        <authorList>
            <person name="Haridas S."/>
            <person name="Albert R."/>
            <person name="Binder M."/>
            <person name="Bloem J."/>
            <person name="Labutti K."/>
            <person name="Salamov A."/>
            <person name="Andreopoulos B."/>
            <person name="Baker S."/>
            <person name="Barry K."/>
            <person name="Bills G."/>
            <person name="Bluhm B."/>
            <person name="Cannon C."/>
            <person name="Castanera R."/>
            <person name="Culley D."/>
            <person name="Daum C."/>
            <person name="Ezra D."/>
            <person name="Gonzalez J."/>
            <person name="Henrissat B."/>
            <person name="Kuo A."/>
            <person name="Liang C."/>
            <person name="Lipzen A."/>
            <person name="Lutzoni F."/>
            <person name="Magnuson J."/>
            <person name="Mondo S."/>
            <person name="Nolan M."/>
            <person name="Ohm R."/>
            <person name="Pangilinan J."/>
            <person name="Park H.-J."/>
            <person name="Ramirez L."/>
            <person name="Alfaro M."/>
            <person name="Sun H."/>
            <person name="Tritt A."/>
            <person name="Yoshinaga Y."/>
            <person name="Zwiers L.-H."/>
            <person name="Turgeon B."/>
            <person name="Goodwin S."/>
            <person name="Spatafora J."/>
            <person name="Crous P."/>
            <person name="Grigoriev I."/>
        </authorList>
    </citation>
    <scope>NUCLEOTIDE SEQUENCE</scope>
    <source>
        <strain evidence="10">ATCC 16933</strain>
    </source>
</reference>
<feature type="domain" description="NB-ARC" evidence="8">
    <location>
        <begin position="346"/>
        <end position="502"/>
    </location>
</feature>
<dbReference type="GO" id="GO:0005783">
    <property type="term" value="C:endoplasmic reticulum"/>
    <property type="evidence" value="ECO:0007669"/>
    <property type="project" value="UniProtKB-SubCell"/>
</dbReference>
<evidence type="ECO:0000256" key="2">
    <source>
        <dbReference type="ARBA" id="ARBA00004240"/>
    </source>
</evidence>
<keyword evidence="5" id="KW-0496">Mitochondrion</keyword>
<evidence type="ECO:0000256" key="7">
    <source>
        <dbReference type="SAM" id="MobiDB-lite"/>
    </source>
</evidence>
<evidence type="ECO:0008006" key="12">
    <source>
        <dbReference type="Google" id="ProtNLM"/>
    </source>
</evidence>
<evidence type="ECO:0000259" key="9">
    <source>
        <dbReference type="Pfam" id="PF12697"/>
    </source>
</evidence>
<evidence type="ECO:0000313" key="10">
    <source>
        <dbReference type="EMBL" id="KAF2452985.1"/>
    </source>
</evidence>
<evidence type="ECO:0000256" key="5">
    <source>
        <dbReference type="ARBA" id="ARBA00023128"/>
    </source>
</evidence>
<keyword evidence="11" id="KW-1185">Reference proteome</keyword>
<organism evidence="10 11">
    <name type="scientific">Lineolata rhizophorae</name>
    <dbReference type="NCBI Taxonomy" id="578093"/>
    <lineage>
        <taxon>Eukaryota</taxon>
        <taxon>Fungi</taxon>
        <taxon>Dikarya</taxon>
        <taxon>Ascomycota</taxon>
        <taxon>Pezizomycotina</taxon>
        <taxon>Dothideomycetes</taxon>
        <taxon>Dothideomycetes incertae sedis</taxon>
        <taxon>Lineolatales</taxon>
        <taxon>Lineolataceae</taxon>
        <taxon>Lineolata</taxon>
    </lineage>
</organism>
<dbReference type="SUPFAM" id="SSF53474">
    <property type="entry name" value="alpha/beta-Hydrolases"/>
    <property type="match status" value="1"/>
</dbReference>
<dbReference type="InterPro" id="IPR011990">
    <property type="entry name" value="TPR-like_helical_dom_sf"/>
</dbReference>
<proteinExistence type="predicted"/>
<evidence type="ECO:0000259" key="8">
    <source>
        <dbReference type="Pfam" id="PF00931"/>
    </source>
</evidence>
<gene>
    <name evidence="10" type="ORF">BDY21DRAFT_417479</name>
</gene>
<dbReference type="Proteomes" id="UP000799766">
    <property type="component" value="Unassembled WGS sequence"/>
</dbReference>
<evidence type="ECO:0000256" key="3">
    <source>
        <dbReference type="ARBA" id="ARBA00004370"/>
    </source>
</evidence>
<keyword evidence="4" id="KW-0256">Endoplasmic reticulum</keyword>
<dbReference type="Pfam" id="PF00931">
    <property type="entry name" value="NB-ARC"/>
    <property type="match status" value="1"/>
</dbReference>
<dbReference type="InterPro" id="IPR029058">
    <property type="entry name" value="AB_hydrolase_fold"/>
</dbReference>
<dbReference type="GO" id="GO:0005739">
    <property type="term" value="C:mitochondrion"/>
    <property type="evidence" value="ECO:0007669"/>
    <property type="project" value="UniProtKB-SubCell"/>
</dbReference>
<dbReference type="AlphaFoldDB" id="A0A6A6NMK8"/>
<dbReference type="PANTHER" id="PTHR48182:SF2">
    <property type="entry name" value="PROTEIN SERAC1"/>
    <property type="match status" value="1"/>
</dbReference>
<protein>
    <recommendedName>
        <fullName evidence="12">P-loop containing nucleoside triphosphate hydrolase protein</fullName>
    </recommendedName>
</protein>
<dbReference type="PANTHER" id="PTHR48182">
    <property type="entry name" value="PROTEIN SERAC1"/>
    <property type="match status" value="1"/>
</dbReference>